<organism evidence="2 3">
    <name type="scientific">Liparis tanakae</name>
    <name type="common">Tanaka's snailfish</name>
    <dbReference type="NCBI Taxonomy" id="230148"/>
    <lineage>
        <taxon>Eukaryota</taxon>
        <taxon>Metazoa</taxon>
        <taxon>Chordata</taxon>
        <taxon>Craniata</taxon>
        <taxon>Vertebrata</taxon>
        <taxon>Euteleostomi</taxon>
        <taxon>Actinopterygii</taxon>
        <taxon>Neopterygii</taxon>
        <taxon>Teleostei</taxon>
        <taxon>Neoteleostei</taxon>
        <taxon>Acanthomorphata</taxon>
        <taxon>Eupercaria</taxon>
        <taxon>Perciformes</taxon>
        <taxon>Cottioidei</taxon>
        <taxon>Cottales</taxon>
        <taxon>Liparidae</taxon>
        <taxon>Liparis</taxon>
    </lineage>
</organism>
<proteinExistence type="predicted"/>
<evidence type="ECO:0000313" key="2">
    <source>
        <dbReference type="EMBL" id="TNN62329.1"/>
    </source>
</evidence>
<sequence>MRPMLSETLVMPSARLSGSPFTAWDTFLIELLRGFTNVLLVDAQCSGLQQPLGGAGLLLAIRLLAMHGLQLLLRRHPVALHREPEEELCLGPGGLHEVWNKGRTRVGVGLPSHSGEAILGFPKDTQMGGKVVHQASGKTGAQWTTRSYRSDDHTGGTRNQVLAQQSESSERVGLQNVSRLARPPLPQVKWTVQSTERTPWRSCIYRKSGNQRAARNCNKTWHRKSMYRPASFSVWILLSLSEGRVGMILRKDVNASLRDCVRCRSRMLAITRCVCRSSKESSGLLLASLSPLPALPPPLSQLFLHIFFPGLGLSMSPSSSSSSSARLRVARRFLAPLRGS</sequence>
<comment type="caution">
    <text evidence="2">The sequence shown here is derived from an EMBL/GenBank/DDBJ whole genome shotgun (WGS) entry which is preliminary data.</text>
</comment>
<name>A0A4Z2H936_9TELE</name>
<dbReference type="EMBL" id="SRLO01000296">
    <property type="protein sequence ID" value="TNN62329.1"/>
    <property type="molecule type" value="Genomic_DNA"/>
</dbReference>
<dbReference type="AlphaFoldDB" id="A0A4Z2H936"/>
<keyword evidence="3" id="KW-1185">Reference proteome</keyword>
<reference evidence="2 3" key="1">
    <citation type="submission" date="2019-03" db="EMBL/GenBank/DDBJ databases">
        <title>First draft genome of Liparis tanakae, snailfish: a comprehensive survey of snailfish specific genes.</title>
        <authorList>
            <person name="Kim W."/>
            <person name="Song I."/>
            <person name="Jeong J.-H."/>
            <person name="Kim D."/>
            <person name="Kim S."/>
            <person name="Ryu S."/>
            <person name="Song J.Y."/>
            <person name="Lee S.K."/>
        </authorList>
    </citation>
    <scope>NUCLEOTIDE SEQUENCE [LARGE SCALE GENOMIC DNA]</scope>
    <source>
        <tissue evidence="2">Muscle</tissue>
    </source>
</reference>
<evidence type="ECO:0000313" key="3">
    <source>
        <dbReference type="Proteomes" id="UP000314294"/>
    </source>
</evidence>
<dbReference type="OrthoDB" id="10645464at2759"/>
<feature type="region of interest" description="Disordered" evidence="1">
    <location>
        <begin position="134"/>
        <end position="158"/>
    </location>
</feature>
<gene>
    <name evidence="2" type="ORF">EYF80_027446</name>
</gene>
<feature type="compositionally biased region" description="Polar residues" evidence="1">
    <location>
        <begin position="136"/>
        <end position="147"/>
    </location>
</feature>
<dbReference type="Proteomes" id="UP000314294">
    <property type="component" value="Unassembled WGS sequence"/>
</dbReference>
<accession>A0A4Z2H936</accession>
<protein>
    <submittedName>
        <fullName evidence="2">Uncharacterized protein</fullName>
    </submittedName>
</protein>
<evidence type="ECO:0000256" key="1">
    <source>
        <dbReference type="SAM" id="MobiDB-lite"/>
    </source>
</evidence>